<organism evidence="1 2">
    <name type="scientific">Catenulispora subtropica</name>
    <dbReference type="NCBI Taxonomy" id="450798"/>
    <lineage>
        <taxon>Bacteria</taxon>
        <taxon>Bacillati</taxon>
        <taxon>Actinomycetota</taxon>
        <taxon>Actinomycetes</taxon>
        <taxon>Catenulisporales</taxon>
        <taxon>Catenulisporaceae</taxon>
        <taxon>Catenulispora</taxon>
    </lineage>
</organism>
<name>A0ABN2S9F5_9ACTN</name>
<evidence type="ECO:0000313" key="2">
    <source>
        <dbReference type="Proteomes" id="UP001499854"/>
    </source>
</evidence>
<protein>
    <recommendedName>
        <fullName evidence="3">DUF1579 domain-containing protein</fullName>
    </recommendedName>
</protein>
<dbReference type="Proteomes" id="UP001499854">
    <property type="component" value="Unassembled WGS sequence"/>
</dbReference>
<evidence type="ECO:0000313" key="1">
    <source>
        <dbReference type="EMBL" id="GAA1982389.1"/>
    </source>
</evidence>
<keyword evidence="2" id="KW-1185">Reference proteome</keyword>
<gene>
    <name evidence="1" type="ORF">GCM10009838_49850</name>
</gene>
<evidence type="ECO:0008006" key="3">
    <source>
        <dbReference type="Google" id="ProtNLM"/>
    </source>
</evidence>
<accession>A0ABN2S9F5</accession>
<reference evidence="1 2" key="1">
    <citation type="journal article" date="2019" name="Int. J. Syst. Evol. Microbiol.">
        <title>The Global Catalogue of Microorganisms (GCM) 10K type strain sequencing project: providing services to taxonomists for standard genome sequencing and annotation.</title>
        <authorList>
            <consortium name="The Broad Institute Genomics Platform"/>
            <consortium name="The Broad Institute Genome Sequencing Center for Infectious Disease"/>
            <person name="Wu L."/>
            <person name="Ma J."/>
        </authorList>
    </citation>
    <scope>NUCLEOTIDE SEQUENCE [LARGE SCALE GENOMIC DNA]</scope>
    <source>
        <strain evidence="1 2">JCM 16013</strain>
    </source>
</reference>
<dbReference type="EMBL" id="BAAAQM010000029">
    <property type="protein sequence ID" value="GAA1982389.1"/>
    <property type="molecule type" value="Genomic_DNA"/>
</dbReference>
<comment type="caution">
    <text evidence="1">The sequence shown here is derived from an EMBL/GenBank/DDBJ whole genome shotgun (WGS) entry which is preliminary data.</text>
</comment>
<proteinExistence type="predicted"/>
<sequence>MSATPAYRRGMADKDFDFLHGRWRLRTRKLRDVMDPTCTDWIEFDSVSEIVPAFGGAGNVELTSLATEPPQEALTVRLYDAGEDLWRVWYLSTRAPGYMGPADEGRFADGRGTFVCEEELGGRLGLVRHQWTRLDTGRPRWEQAFSFDGGESWETNYVTEHEPLGE</sequence>